<dbReference type="Proteomes" id="UP001407405">
    <property type="component" value="Unassembled WGS sequence"/>
</dbReference>
<comment type="caution">
    <text evidence="1">The sequence shown here is derived from an EMBL/GenBank/DDBJ whole genome shotgun (WGS) entry which is preliminary data.</text>
</comment>
<dbReference type="RefSeq" id="WP_343185449.1">
    <property type="nucleotide sequence ID" value="NZ_JBCITM010000005.1"/>
</dbReference>
<proteinExistence type="predicted"/>
<evidence type="ECO:0000313" key="2">
    <source>
        <dbReference type="Proteomes" id="UP001407405"/>
    </source>
</evidence>
<accession>A0ABU9VVK9</accession>
<name>A0ABU9VVK9_9CLOT</name>
<gene>
    <name evidence="1" type="ORF">AAIG11_06575</name>
</gene>
<sequence length="96" mass="10771">MQVSYYFCGGCNPLYDRNQLYMALREQLGPLMTEKKETPETKASSLVVLIDGCHRQCLRLSGEYPEALLVFQAIKNDFSDPAAAIVRLLEQTGAIK</sequence>
<dbReference type="EMBL" id="JBCITM010000005">
    <property type="protein sequence ID" value="MEN1760129.1"/>
    <property type="molecule type" value="Genomic_DNA"/>
</dbReference>
<organism evidence="1 2">
    <name type="scientific">Anoxynatronum sibiricum</name>
    <dbReference type="NCBI Taxonomy" id="210623"/>
    <lineage>
        <taxon>Bacteria</taxon>
        <taxon>Bacillati</taxon>
        <taxon>Bacillota</taxon>
        <taxon>Clostridia</taxon>
        <taxon>Eubacteriales</taxon>
        <taxon>Clostridiaceae</taxon>
        <taxon>Anoxynatronum</taxon>
    </lineage>
</organism>
<reference evidence="1 2" key="1">
    <citation type="submission" date="2024-04" db="EMBL/GenBank/DDBJ databases">
        <title>Genome sequencing and metabolic network reconstruction of aminoacids and betaine degradation by Anoxynatronum sibiricum.</title>
        <authorList>
            <person name="Detkova E.N."/>
            <person name="Boltjanskaja Y.V."/>
            <person name="Mardanov A.V."/>
            <person name="Kevbrin V."/>
        </authorList>
    </citation>
    <scope>NUCLEOTIDE SEQUENCE [LARGE SCALE GENOMIC DNA]</scope>
    <source>
        <strain evidence="1 2">Z-7981</strain>
    </source>
</reference>
<protein>
    <submittedName>
        <fullName evidence="1">Uncharacterized protein</fullName>
    </submittedName>
</protein>
<evidence type="ECO:0000313" key="1">
    <source>
        <dbReference type="EMBL" id="MEN1760129.1"/>
    </source>
</evidence>
<keyword evidence="2" id="KW-1185">Reference proteome</keyword>